<dbReference type="EMBL" id="QDDR01000006">
    <property type="protein sequence ID" value="PVE47041.1"/>
    <property type="molecule type" value="Genomic_DNA"/>
</dbReference>
<dbReference type="Proteomes" id="UP000244810">
    <property type="component" value="Unassembled WGS sequence"/>
</dbReference>
<dbReference type="InterPro" id="IPR006311">
    <property type="entry name" value="TAT_signal"/>
</dbReference>
<reference evidence="1 2" key="1">
    <citation type="journal article" date="2011" name="Syst. Appl. Microbiol.">
        <title>Defluviimonas denitrificans gen. nov., sp. nov., and Pararhodobacter aggregans gen. nov., sp. nov., non-phototrophic Rhodobacteraceae from the biofilter of a marine aquaculture.</title>
        <authorList>
            <person name="Foesel B.U."/>
            <person name="Drake H.L."/>
            <person name="Schramm A."/>
        </authorList>
    </citation>
    <scope>NUCLEOTIDE SEQUENCE [LARGE SCALE GENOMIC DNA]</scope>
    <source>
        <strain evidence="1 2">D1-19</strain>
    </source>
</reference>
<organism evidence="1 2">
    <name type="scientific">Pararhodobacter aggregans</name>
    <dbReference type="NCBI Taxonomy" id="404875"/>
    <lineage>
        <taxon>Bacteria</taxon>
        <taxon>Pseudomonadati</taxon>
        <taxon>Pseudomonadota</taxon>
        <taxon>Alphaproteobacteria</taxon>
        <taxon>Rhodobacterales</taxon>
        <taxon>Paracoccaceae</taxon>
        <taxon>Pararhodobacter</taxon>
    </lineage>
</organism>
<sequence length="109" mass="11995">MNRRDLLRGAAALSLTMPPVAALGQASAAELIEYHARALHDLVRRHGPEEANRIAVHVRSALIGAPSEWSVQASFARDEWSADARLRGGGLNVTREVGYWDLRCPDRLL</sequence>
<gene>
    <name evidence="1" type="ORF">DDE23_12340</name>
</gene>
<protein>
    <submittedName>
        <fullName evidence="1">Uncharacterized protein</fullName>
    </submittedName>
</protein>
<accession>A0A2T7UR27</accession>
<dbReference type="AlphaFoldDB" id="A0A2T7UR27"/>
<evidence type="ECO:0000313" key="1">
    <source>
        <dbReference type="EMBL" id="PVE47041.1"/>
    </source>
</evidence>
<dbReference type="RefSeq" id="WP_107752053.1">
    <property type="nucleotide sequence ID" value="NZ_QBKF01000006.1"/>
</dbReference>
<proteinExistence type="predicted"/>
<comment type="caution">
    <text evidence="1">The sequence shown here is derived from an EMBL/GenBank/DDBJ whole genome shotgun (WGS) entry which is preliminary data.</text>
</comment>
<keyword evidence="2" id="KW-1185">Reference proteome</keyword>
<name>A0A2T7UR27_9RHOB</name>
<dbReference type="PROSITE" id="PS51318">
    <property type="entry name" value="TAT"/>
    <property type="match status" value="1"/>
</dbReference>
<evidence type="ECO:0000313" key="2">
    <source>
        <dbReference type="Proteomes" id="UP000244810"/>
    </source>
</evidence>